<keyword evidence="3" id="KW-1185">Reference proteome</keyword>
<keyword evidence="1" id="KW-0175">Coiled coil</keyword>
<evidence type="ECO:0000313" key="2">
    <source>
        <dbReference type="EMBL" id="EKT62954.1"/>
    </source>
</evidence>
<dbReference type="eggNOG" id="ENOG502ZB34">
    <property type="taxonomic scope" value="Bacteria"/>
</dbReference>
<evidence type="ECO:0000313" key="3">
    <source>
        <dbReference type="Proteomes" id="UP000009336"/>
    </source>
</evidence>
<accession>K8WQS3</accession>
<dbReference type="Proteomes" id="UP000009336">
    <property type="component" value="Unassembled WGS sequence"/>
</dbReference>
<dbReference type="AlphaFoldDB" id="K8WQS3"/>
<feature type="coiled-coil region" evidence="1">
    <location>
        <begin position="258"/>
        <end position="323"/>
    </location>
</feature>
<dbReference type="EMBL" id="AKKL01000016">
    <property type="protein sequence ID" value="EKT62954.1"/>
    <property type="molecule type" value="Genomic_DNA"/>
</dbReference>
<comment type="caution">
    <text evidence="2">The sequence shown here is derived from an EMBL/GenBank/DDBJ whole genome shotgun (WGS) entry which is preliminary data.</text>
</comment>
<evidence type="ECO:0000256" key="1">
    <source>
        <dbReference type="SAM" id="Coils"/>
    </source>
</evidence>
<sequence>MSSSVHRISVREINEIRYQRQLAVLNRLFRQWQAISEKQQNAEPRKEQITTTYQALVKNSQQVKQLTAKQLTALNQEVASFSVSLSNEIRHIREQLIDQQAHNARSQFHRQRNLVELSELIQRQAPHEIDLINELNQNISSDLSETATLIFRAFSVLESKLNIPSQRQNELLNQLKAQSDGVAEFWRSGVPQSPFTMQCEQIALMIEKLKIMGLNEEATIHSRMLIDIQQMQENAQRHVRADSLIMTMATQLSEGQKRIELAERLEQVSDELASFENAKFTEIIQEASQLAVTGTLQQIVLLITQLEEKIEQAEQQIVIRAQREAVLEGLSKLGYEIRENSVTSWLEDGQVVVTHPATPGYGLELGGKQTRFQARTVAFSAQRNTQRDQDVDAVWCSQHEKLQDILMQSDAELMIDRALPAGSSEMKVIEVQNQNEQVRQQSVPVKSRTLR</sequence>
<name>K8WQS3_9GAMM</name>
<protein>
    <submittedName>
        <fullName evidence="2">Uncharacterized protein</fullName>
    </submittedName>
</protein>
<proteinExistence type="predicted"/>
<dbReference type="OrthoDB" id="238413at2"/>
<dbReference type="HOGENOM" id="CLU_606706_0_0_6"/>
<dbReference type="STRING" id="1141662.OOA_05741"/>
<gene>
    <name evidence="2" type="ORF">OOA_05741</name>
</gene>
<dbReference type="PATRIC" id="fig|1141662.3.peg.1166"/>
<reference evidence="2 3" key="1">
    <citation type="journal article" date="2012" name="BMC Genomics">
        <title>Comparative genomics of bacteria in the genus Providencia isolated from wild Drosophila melanogaster.</title>
        <authorList>
            <person name="Galac M.R."/>
            <person name="Lazzaro B.P."/>
        </authorList>
    </citation>
    <scope>NUCLEOTIDE SEQUENCE [LARGE SCALE GENOMIC DNA]</scope>
    <source>
        <strain evidence="2 3">DSM 19968</strain>
    </source>
</reference>
<organism evidence="2 3">
    <name type="scientific">Providencia burhodogranariea DSM 19968</name>
    <dbReference type="NCBI Taxonomy" id="1141662"/>
    <lineage>
        <taxon>Bacteria</taxon>
        <taxon>Pseudomonadati</taxon>
        <taxon>Pseudomonadota</taxon>
        <taxon>Gammaproteobacteria</taxon>
        <taxon>Enterobacterales</taxon>
        <taxon>Morganellaceae</taxon>
        <taxon>Providencia</taxon>
    </lineage>
</organism>
<dbReference type="RefSeq" id="WP_008911180.1">
    <property type="nucleotide sequence ID" value="NZ_KB233222.1"/>
</dbReference>